<feature type="region of interest" description="Disordered" evidence="1">
    <location>
        <begin position="50"/>
        <end position="71"/>
    </location>
</feature>
<feature type="signal peptide" evidence="2">
    <location>
        <begin position="1"/>
        <end position="17"/>
    </location>
</feature>
<dbReference type="AlphaFoldDB" id="A0A0Q3LJN9"/>
<protein>
    <submittedName>
        <fullName evidence="3 4">Uncharacterized protein</fullName>
    </submittedName>
</protein>
<dbReference type="OrthoDB" id="690451at2759"/>
<dbReference type="InParanoid" id="A0A0Q3LJN9"/>
<evidence type="ECO:0000313" key="5">
    <source>
        <dbReference type="Proteomes" id="UP000008810"/>
    </source>
</evidence>
<reference evidence="3" key="2">
    <citation type="submission" date="2017-06" db="EMBL/GenBank/DDBJ databases">
        <title>WGS assembly of Brachypodium distachyon.</title>
        <authorList>
            <consortium name="The International Brachypodium Initiative"/>
            <person name="Lucas S."/>
            <person name="Harmon-Smith M."/>
            <person name="Lail K."/>
            <person name="Tice H."/>
            <person name="Grimwood J."/>
            <person name="Bruce D."/>
            <person name="Barry K."/>
            <person name="Shu S."/>
            <person name="Lindquist E."/>
            <person name="Wang M."/>
            <person name="Pitluck S."/>
            <person name="Vogel J.P."/>
            <person name="Garvin D.F."/>
            <person name="Mockler T.C."/>
            <person name="Schmutz J."/>
            <person name="Rokhsar D."/>
            <person name="Bevan M.W."/>
        </authorList>
    </citation>
    <scope>NUCLEOTIDE SEQUENCE</scope>
    <source>
        <strain evidence="3">Bd21</strain>
    </source>
</reference>
<keyword evidence="2" id="KW-0732">Signal</keyword>
<dbReference type="EMBL" id="CM000880">
    <property type="protein sequence ID" value="KQK23489.1"/>
    <property type="molecule type" value="Genomic_DNA"/>
</dbReference>
<evidence type="ECO:0000256" key="2">
    <source>
        <dbReference type="SAM" id="SignalP"/>
    </source>
</evidence>
<keyword evidence="5" id="KW-1185">Reference proteome</keyword>
<proteinExistence type="predicted"/>
<accession>A0A0Q3LJN9</accession>
<evidence type="ECO:0000313" key="4">
    <source>
        <dbReference type="EnsemblPlants" id="KQK23489"/>
    </source>
</evidence>
<dbReference type="Proteomes" id="UP000008810">
    <property type="component" value="Chromosome 1"/>
</dbReference>
<name>A0A0Q3LJN9_BRADI</name>
<dbReference type="FunCoup" id="A0A0Q3LJN9">
    <property type="interactions" value="5"/>
</dbReference>
<reference evidence="3 4" key="1">
    <citation type="journal article" date="2010" name="Nature">
        <title>Genome sequencing and analysis of the model grass Brachypodium distachyon.</title>
        <authorList>
            <consortium name="International Brachypodium Initiative"/>
        </authorList>
    </citation>
    <scope>NUCLEOTIDE SEQUENCE [LARGE SCALE GENOMIC DNA]</scope>
    <source>
        <strain evidence="3 4">Bd21</strain>
    </source>
</reference>
<reference evidence="4" key="3">
    <citation type="submission" date="2018-08" db="UniProtKB">
        <authorList>
            <consortium name="EnsemblPlants"/>
        </authorList>
    </citation>
    <scope>IDENTIFICATION</scope>
    <source>
        <strain evidence="4">cv. Bd21</strain>
    </source>
</reference>
<organism evidence="3">
    <name type="scientific">Brachypodium distachyon</name>
    <name type="common">Purple false brome</name>
    <name type="synonym">Trachynia distachya</name>
    <dbReference type="NCBI Taxonomy" id="15368"/>
    <lineage>
        <taxon>Eukaryota</taxon>
        <taxon>Viridiplantae</taxon>
        <taxon>Streptophyta</taxon>
        <taxon>Embryophyta</taxon>
        <taxon>Tracheophyta</taxon>
        <taxon>Spermatophyta</taxon>
        <taxon>Magnoliopsida</taxon>
        <taxon>Liliopsida</taxon>
        <taxon>Poales</taxon>
        <taxon>Poaceae</taxon>
        <taxon>BOP clade</taxon>
        <taxon>Pooideae</taxon>
        <taxon>Stipodae</taxon>
        <taxon>Brachypodieae</taxon>
        <taxon>Brachypodium</taxon>
    </lineage>
</organism>
<gene>
    <name evidence="3" type="ORF">BRADI_1g74161v3</name>
</gene>
<evidence type="ECO:0000256" key="1">
    <source>
        <dbReference type="SAM" id="MobiDB-lite"/>
    </source>
</evidence>
<dbReference type="Gramene" id="KQK23489">
    <property type="protein sequence ID" value="KQK23489"/>
    <property type="gene ID" value="BRADI_1g74161v3"/>
</dbReference>
<dbReference type="EnsemblPlants" id="KQK23489">
    <property type="protein sequence ID" value="KQK23489"/>
    <property type="gene ID" value="BRADI_1g74161v3"/>
</dbReference>
<evidence type="ECO:0000313" key="3">
    <source>
        <dbReference type="EMBL" id="KQK23489.1"/>
    </source>
</evidence>
<feature type="chain" id="PRO_5033238507" evidence="2">
    <location>
        <begin position="18"/>
        <end position="71"/>
    </location>
</feature>
<sequence length="71" mass="7083">MAVLVVAIVVLAQCCNAIVAARLLEADRAAGGGWLLPLIMQVLKGGSPPGATNPCEQNPAHPPPAGSSCVP</sequence>